<dbReference type="PANTHER" id="PTHR37507">
    <property type="entry name" value="SPORULATION PROTEIN YDCC"/>
    <property type="match status" value="1"/>
</dbReference>
<dbReference type="Gene3D" id="2.50.20.10">
    <property type="entry name" value="Lipoprotein localisation LolA/LolB/LppX"/>
    <property type="match status" value="1"/>
</dbReference>
<protein>
    <submittedName>
        <fullName evidence="3">Uncharacterized protein</fullName>
    </submittedName>
</protein>
<dbReference type="EMBL" id="LIZY01000135">
    <property type="protein sequence ID" value="KPJ62006.1"/>
    <property type="molecule type" value="Genomic_DNA"/>
</dbReference>
<evidence type="ECO:0000313" key="4">
    <source>
        <dbReference type="Proteomes" id="UP000052020"/>
    </source>
</evidence>
<dbReference type="Proteomes" id="UP000052020">
    <property type="component" value="Unassembled WGS sequence"/>
</dbReference>
<comment type="caution">
    <text evidence="3">The sequence shown here is derived from an EMBL/GenBank/DDBJ whole genome shotgun (WGS) entry which is preliminary data.</text>
</comment>
<evidence type="ECO:0000313" key="3">
    <source>
        <dbReference type="EMBL" id="KPJ62006.1"/>
    </source>
</evidence>
<dbReference type="InterPro" id="IPR019207">
    <property type="entry name" value="DUF2092"/>
</dbReference>
<sequence>MVSYRRCMLWSCRAALAAITICTVSGLGCGRVHSARKSREAKELLTKAAAAYAGLNSFSEETTIRARSIYSDQTVEKVTKTRFWFREPNLFYYEKKGDQSLVWACDGKRVIAYYPDSNMYRHGSAPPDLAEFFRTVLFDVDGLSELALLAGGQREDVLTDLQLGDVERVEGVRTRSISGDIASLTGSDEDETEARQTLWIDTKTHLIRRNRVVIQRHDESMRWEETMHRVEANPDLPDERFQWSPPPEAKPVPAAQTPPPQRP</sequence>
<gene>
    <name evidence="3" type="ORF">AMK68_05435</name>
</gene>
<feature type="compositionally biased region" description="Pro residues" evidence="1">
    <location>
        <begin position="244"/>
        <end position="263"/>
    </location>
</feature>
<feature type="signal peptide" evidence="2">
    <location>
        <begin position="1"/>
        <end position="17"/>
    </location>
</feature>
<keyword evidence="2" id="KW-0732">Signal</keyword>
<feature type="compositionally biased region" description="Basic and acidic residues" evidence="1">
    <location>
        <begin position="228"/>
        <end position="241"/>
    </location>
</feature>
<feature type="region of interest" description="Disordered" evidence="1">
    <location>
        <begin position="228"/>
        <end position="263"/>
    </location>
</feature>
<dbReference type="InterPro" id="IPR052944">
    <property type="entry name" value="Sporulation_related"/>
</dbReference>
<dbReference type="SUPFAM" id="SSF89392">
    <property type="entry name" value="Prokaryotic lipoproteins and lipoprotein localization factors"/>
    <property type="match status" value="1"/>
</dbReference>
<dbReference type="InterPro" id="IPR029046">
    <property type="entry name" value="LolA/LolB/LppX"/>
</dbReference>
<name>A0A0S7XHY3_9BACT</name>
<accession>A0A0S7XHY3</accession>
<dbReference type="PROSITE" id="PS51257">
    <property type="entry name" value="PROKAR_LIPOPROTEIN"/>
    <property type="match status" value="1"/>
</dbReference>
<evidence type="ECO:0000256" key="2">
    <source>
        <dbReference type="SAM" id="SignalP"/>
    </source>
</evidence>
<dbReference type="PANTHER" id="PTHR37507:SF2">
    <property type="entry name" value="SPORULATION PROTEIN YDCC"/>
    <property type="match status" value="1"/>
</dbReference>
<feature type="chain" id="PRO_5006640072" evidence="2">
    <location>
        <begin position="18"/>
        <end position="263"/>
    </location>
</feature>
<dbReference type="AlphaFoldDB" id="A0A0S7XHY3"/>
<evidence type="ECO:0000256" key="1">
    <source>
        <dbReference type="SAM" id="MobiDB-lite"/>
    </source>
</evidence>
<proteinExistence type="predicted"/>
<dbReference type="Pfam" id="PF09865">
    <property type="entry name" value="DUF2092"/>
    <property type="match status" value="1"/>
</dbReference>
<organism evidence="3 4">
    <name type="scientific">candidate division KD3-62 bacterium DG_56</name>
    <dbReference type="NCBI Taxonomy" id="1704032"/>
    <lineage>
        <taxon>Bacteria</taxon>
        <taxon>candidate division KD3-62</taxon>
    </lineage>
</organism>
<reference evidence="3 4" key="1">
    <citation type="journal article" date="2015" name="Microbiome">
        <title>Genomic resolution of linkages in carbon, nitrogen, and sulfur cycling among widespread estuary sediment bacteria.</title>
        <authorList>
            <person name="Baker B.J."/>
            <person name="Lazar C.S."/>
            <person name="Teske A.P."/>
            <person name="Dick G.J."/>
        </authorList>
    </citation>
    <scope>NUCLEOTIDE SEQUENCE [LARGE SCALE GENOMIC DNA]</scope>
    <source>
        <strain evidence="3">DG_56</strain>
    </source>
</reference>